<dbReference type="InterPro" id="IPR001248">
    <property type="entry name" value="Pur-cyt_permease"/>
</dbReference>
<evidence type="ECO:0000313" key="8">
    <source>
        <dbReference type="EMBL" id="AUH06325.1"/>
    </source>
</evidence>
<feature type="transmembrane region" description="Helical" evidence="6">
    <location>
        <begin position="261"/>
        <end position="279"/>
    </location>
</feature>
<reference evidence="7 10" key="3">
    <citation type="submission" date="2017-11" db="EMBL/GenBank/DDBJ databases">
        <title>Complete genome sequence of Serratia sp. ATCC 39006 LacA.</title>
        <authorList>
            <person name="Hampton H.G."/>
            <person name="Jackson S.A."/>
            <person name="Jauregui R."/>
            <person name="Poulter G.T.M."/>
            <person name="Salmond G.P.C."/>
            <person name="Fineran P.C."/>
        </authorList>
    </citation>
    <scope>NUCLEOTIDE SEQUENCE [LARGE SCALE GENOMIC DNA]</scope>
    <source>
        <strain evidence="7 10">ATCC 39006</strain>
    </source>
</reference>
<keyword evidence="9" id="KW-1185">Reference proteome</keyword>
<dbReference type="OrthoDB" id="9780088at2"/>
<evidence type="ECO:0000313" key="10">
    <source>
        <dbReference type="Proteomes" id="UP000233778"/>
    </source>
</evidence>
<dbReference type="GO" id="GO:0005886">
    <property type="term" value="C:plasma membrane"/>
    <property type="evidence" value="ECO:0007669"/>
    <property type="project" value="TreeGrafter"/>
</dbReference>
<dbReference type="EMBL" id="CP025085">
    <property type="protein sequence ID" value="AUH02003.1"/>
    <property type="molecule type" value="Genomic_DNA"/>
</dbReference>
<feature type="transmembrane region" description="Helical" evidence="6">
    <location>
        <begin position="131"/>
        <end position="150"/>
    </location>
</feature>
<evidence type="ECO:0000256" key="5">
    <source>
        <dbReference type="ARBA" id="ARBA00023136"/>
    </source>
</evidence>
<evidence type="ECO:0000256" key="2">
    <source>
        <dbReference type="ARBA" id="ARBA00008974"/>
    </source>
</evidence>
<evidence type="ECO:0000313" key="7">
    <source>
        <dbReference type="EMBL" id="AUH02003.1"/>
    </source>
</evidence>
<organism evidence="8 9">
    <name type="scientific">Serratia sp. (strain ATCC 39006)</name>
    <name type="common">Prodigiosinella confusarubida</name>
    <dbReference type="NCBI Taxonomy" id="104623"/>
    <lineage>
        <taxon>Bacteria</taxon>
        <taxon>Pseudomonadati</taxon>
        <taxon>Pseudomonadota</taxon>
        <taxon>Gammaproteobacteria</taxon>
        <taxon>Enterobacterales</taxon>
        <taxon>Pectobacteriaceae</taxon>
        <taxon>Prodigiosinella</taxon>
    </lineage>
</organism>
<evidence type="ECO:0000256" key="6">
    <source>
        <dbReference type="SAM" id="Phobius"/>
    </source>
</evidence>
<dbReference type="InterPro" id="IPR030191">
    <property type="entry name" value="CodB"/>
</dbReference>
<feature type="transmembrane region" description="Helical" evidence="6">
    <location>
        <begin position="159"/>
        <end position="181"/>
    </location>
</feature>
<evidence type="ECO:0000256" key="1">
    <source>
        <dbReference type="ARBA" id="ARBA00004141"/>
    </source>
</evidence>
<evidence type="ECO:0000256" key="3">
    <source>
        <dbReference type="ARBA" id="ARBA00022692"/>
    </source>
</evidence>
<reference evidence="8 9" key="1">
    <citation type="journal article" date="2013" name="Genome Announc.">
        <title>Draft genome sequence of Serratia sp. strain ATCC 39006, a model bacterium for analysis of the biosynthesis and regulation of prodigiosin, a carbapenem, and gas vesicles.</title>
        <authorList>
            <person name="Fineran P.C."/>
            <person name="Iglesias Cans M.C."/>
            <person name="Ramsay J.P."/>
            <person name="Wilf N.M."/>
            <person name="Cossyleon D."/>
            <person name="McNeil M.B."/>
            <person name="Williamson N.R."/>
            <person name="Monson R.E."/>
            <person name="Becher S.A."/>
            <person name="Stanton J.A."/>
            <person name="Brugger K."/>
            <person name="Brown S.D."/>
            <person name="Salmond G.P."/>
        </authorList>
    </citation>
    <scope>NUCLEOTIDE SEQUENCE [LARGE SCALE GENOMIC DNA]</scope>
    <source>
        <strain evidence="8">ATCC 39006</strain>
        <strain evidence="9">ATCC 39006 / SC 11482</strain>
    </source>
</reference>
<dbReference type="GO" id="GO:0015209">
    <property type="term" value="F:cytosine transmembrane transporter activity"/>
    <property type="evidence" value="ECO:0007669"/>
    <property type="project" value="InterPro"/>
</dbReference>
<gene>
    <name evidence="7" type="ORF">CWC46_20745</name>
    <name evidence="8" type="ORF">Ser39006_020740</name>
</gene>
<dbReference type="Gene3D" id="1.10.4160.10">
    <property type="entry name" value="Hydantoin permease"/>
    <property type="match status" value="1"/>
</dbReference>
<sequence>MERIDDYPVSRVPLDMRLPFFNVALVHIGMLTALDQFMLGAVLGNSMTLSHAYLSILIGSFIFGVVTLGLGYAGMKEGLSGSVLARWCGFGRLGSVLIGVVIAVSLVGWFGVQNAVFAKALNFALNNRLGFGWSAAISGIALTFLVAFGFKALRFTARIAVPMFILIVGYISTMTLAGHGINELISSIPPGVPISVSAGATMVVGGCIVASLITPDMTRYSKKGQHVFWMTIMSIIVGEFIVNGLAILIARALNTADVVTIMSQTAGGIGLIVVIFSTLRINDINLYSSSLGIANAVEGMTGKKLSYMSITLVIGFIGTFLSVIGILDRFVDFLTLLGVLFPPIIGIMLVDYYILQSHRTLLAESRRTGRLPDITETPRIGWAAIISSIVGGIIGFAIEWGIPAFNSLLAASLMYWLFKKLALAAAAEPGQRTET</sequence>
<dbReference type="STRING" id="104623.Ser39006_01360"/>
<feature type="transmembrane region" description="Helical" evidence="6">
    <location>
        <begin position="93"/>
        <end position="111"/>
    </location>
</feature>
<name>A0A2I5TBS6_SERS3</name>
<evidence type="ECO:0000256" key="4">
    <source>
        <dbReference type="ARBA" id="ARBA00022989"/>
    </source>
</evidence>
<comment type="subcellular location">
    <subcellularLocation>
        <location evidence="1">Membrane</location>
        <topology evidence="1">Multi-pass membrane protein</topology>
    </subcellularLocation>
</comment>
<proteinExistence type="inferred from homology"/>
<dbReference type="KEGG" id="sera:Ser39006_020740"/>
<keyword evidence="5 6" id="KW-0472">Membrane</keyword>
<protein>
    <submittedName>
        <fullName evidence="8">Cytosine permease</fullName>
    </submittedName>
</protein>
<evidence type="ECO:0000313" key="9">
    <source>
        <dbReference type="Proteomes" id="UP000017700"/>
    </source>
</evidence>
<feature type="transmembrane region" description="Helical" evidence="6">
    <location>
        <begin position="305"/>
        <end position="327"/>
    </location>
</feature>
<reference evidence="8" key="2">
    <citation type="submission" date="2013-09" db="EMBL/GenBank/DDBJ databases">
        <authorList>
            <person name="Wang G."/>
            <person name="Yang Y."/>
            <person name="Su Y."/>
        </authorList>
    </citation>
    <scope>NUCLEOTIDE SEQUENCE</scope>
    <source>
        <strain evidence="8">ATCC 39006</strain>
    </source>
</reference>
<dbReference type="CDD" id="cd11484">
    <property type="entry name" value="SLC-NCS1sbd_CobB-like"/>
    <property type="match status" value="1"/>
</dbReference>
<reference evidence="8" key="4">
    <citation type="submission" date="2017-11" db="EMBL/GenBank/DDBJ databases">
        <title>Complete genome sequence of Serratia sp. ATCC 39006.</title>
        <authorList>
            <person name="Hampton H.G."/>
            <person name="Jackson S.A."/>
            <person name="Jauregui R."/>
            <person name="Poulter G.T.M."/>
            <person name="Salmond G.P.C."/>
            <person name="Fineran P.C."/>
        </authorList>
    </citation>
    <scope>NUCLEOTIDE SEQUENCE</scope>
    <source>
        <strain evidence="8">ATCC 39006</strain>
    </source>
</reference>
<dbReference type="Proteomes" id="UP000017700">
    <property type="component" value="Chromosome"/>
</dbReference>
<dbReference type="RefSeq" id="WP_021014630.1">
    <property type="nucleotide sequence ID" value="NZ_CP025084.1"/>
</dbReference>
<dbReference type="PANTHER" id="PTHR30569:SF0">
    <property type="entry name" value="CYTOSINE PERMEASE"/>
    <property type="match status" value="1"/>
</dbReference>
<feature type="transmembrane region" description="Helical" evidence="6">
    <location>
        <begin position="51"/>
        <end position="73"/>
    </location>
</feature>
<feature type="transmembrane region" description="Helical" evidence="6">
    <location>
        <begin position="333"/>
        <end position="355"/>
    </location>
</feature>
<dbReference type="Proteomes" id="UP000233778">
    <property type="component" value="Chromosome"/>
</dbReference>
<feature type="transmembrane region" description="Helical" evidence="6">
    <location>
        <begin position="227"/>
        <end position="249"/>
    </location>
</feature>
<feature type="transmembrane region" description="Helical" evidence="6">
    <location>
        <begin position="376"/>
        <end position="394"/>
    </location>
</feature>
<dbReference type="Pfam" id="PF02133">
    <property type="entry name" value="Transp_cyt_pur"/>
    <property type="match status" value="1"/>
</dbReference>
<keyword evidence="4 6" id="KW-1133">Transmembrane helix</keyword>
<feature type="transmembrane region" description="Helical" evidence="6">
    <location>
        <begin position="20"/>
        <end position="39"/>
    </location>
</feature>
<dbReference type="KEGG" id="serq:CWC46_20745"/>
<dbReference type="EMBL" id="CP025084">
    <property type="protein sequence ID" value="AUH06325.1"/>
    <property type="molecule type" value="Genomic_DNA"/>
</dbReference>
<comment type="similarity">
    <text evidence="2">Belongs to the purine-cytosine permease (2.A.39) family.</text>
</comment>
<keyword evidence="3 6" id="KW-0812">Transmembrane</keyword>
<dbReference type="PANTHER" id="PTHR30569">
    <property type="entry name" value="CYTOSINE TRANSPORTER CODB"/>
    <property type="match status" value="1"/>
</dbReference>
<feature type="transmembrane region" description="Helical" evidence="6">
    <location>
        <begin position="193"/>
        <end position="215"/>
    </location>
</feature>
<accession>A0A2I5TBS6</accession>
<dbReference type="AlphaFoldDB" id="A0A2I5TBS6"/>